<evidence type="ECO:0000256" key="2">
    <source>
        <dbReference type="SAM" id="Phobius"/>
    </source>
</evidence>
<feature type="region of interest" description="Disordered" evidence="1">
    <location>
        <begin position="45"/>
        <end position="66"/>
    </location>
</feature>
<feature type="compositionally biased region" description="Gly residues" evidence="1">
    <location>
        <begin position="49"/>
        <end position="59"/>
    </location>
</feature>
<dbReference type="RefSeq" id="WP_154432160.1">
    <property type="nucleotide sequence ID" value="NZ_VUMS01000011.1"/>
</dbReference>
<keyword evidence="4" id="KW-1185">Reference proteome</keyword>
<protein>
    <recommendedName>
        <fullName evidence="5">DNA-directed RNA polymerase subunit P</fullName>
    </recommendedName>
</protein>
<keyword evidence="2" id="KW-1133">Transmembrane helix</keyword>
<dbReference type="EMBL" id="VUMS01000011">
    <property type="protein sequence ID" value="MST66504.1"/>
    <property type="molecule type" value="Genomic_DNA"/>
</dbReference>
<keyword evidence="2" id="KW-0812">Transmembrane</keyword>
<dbReference type="Proteomes" id="UP000440513">
    <property type="component" value="Unassembled WGS sequence"/>
</dbReference>
<accession>A0A7X2TL83</accession>
<evidence type="ECO:0000256" key="1">
    <source>
        <dbReference type="SAM" id="MobiDB-lite"/>
    </source>
</evidence>
<comment type="caution">
    <text evidence="3">The sequence shown here is derived from an EMBL/GenBank/DDBJ whole genome shotgun (WGS) entry which is preliminary data.</text>
</comment>
<gene>
    <name evidence="3" type="ORF">FYJ57_07100</name>
</gene>
<dbReference type="PANTHER" id="PTHR37826:SF3">
    <property type="entry name" value="J DOMAIN-CONTAINING PROTEIN"/>
    <property type="match status" value="1"/>
</dbReference>
<proteinExistence type="predicted"/>
<dbReference type="PANTHER" id="PTHR37826">
    <property type="entry name" value="FLOTILLIN BAND_7_5 DOMAIN PROTEIN"/>
    <property type="match status" value="1"/>
</dbReference>
<dbReference type="AlphaFoldDB" id="A0A7X2TL83"/>
<evidence type="ECO:0000313" key="3">
    <source>
        <dbReference type="EMBL" id="MST66504.1"/>
    </source>
</evidence>
<dbReference type="Gene3D" id="2.20.28.30">
    <property type="entry name" value="RNA polymerase ii, chain L"/>
    <property type="match status" value="2"/>
</dbReference>
<sequence length="370" mass="41797">MADMMEYKCPSCGGAMEFDSTTQKMKCPYCDTEMEVAQYQQMKEKAEGNAGGNPGGDTGGNNENWSDMGNNQWMEGEADGIRVYACQSCGGEIVADANTGATSCPFCGNRVVMKGQFAGDLKPDYIIPFKKDKKAAKAAYFNHLKGKKYLPKVFKKENHVDEMKGVYVPFWIFDVDAEGSVAYNGERITKWRNGDTEYTKTEMYSMQRGGNLSFARVPADGSRKMDDTLMESIEPFEFREAVPFQAAYLAGYMADRYDMDMEERMERARERVKKATEDAFRKTLPHMDRVTVASSNVNVCNARYWYVLYPVWILNTTWNGEKFTFAMNGQSGKLVGNLPMDKKKFWIGVSVRGGIIGLVIYLLLWIIALM</sequence>
<feature type="transmembrane region" description="Helical" evidence="2">
    <location>
        <begin position="345"/>
        <end position="368"/>
    </location>
</feature>
<organism evidence="3 4">
    <name type="scientific">Oliverpabstia intestinalis</name>
    <dbReference type="NCBI Taxonomy" id="2606633"/>
    <lineage>
        <taxon>Bacteria</taxon>
        <taxon>Bacillati</taxon>
        <taxon>Bacillota</taxon>
        <taxon>Clostridia</taxon>
        <taxon>Lachnospirales</taxon>
        <taxon>Lachnospiraceae</taxon>
        <taxon>Oliverpabstia</taxon>
    </lineage>
</organism>
<name>A0A7X2TL83_9FIRM</name>
<evidence type="ECO:0008006" key="5">
    <source>
        <dbReference type="Google" id="ProtNLM"/>
    </source>
</evidence>
<reference evidence="3 4" key="1">
    <citation type="submission" date="2019-08" db="EMBL/GenBank/DDBJ databases">
        <title>In-depth cultivation of the pig gut microbiome towards novel bacterial diversity and tailored functional studies.</title>
        <authorList>
            <person name="Wylensek D."/>
            <person name="Hitch T.C.A."/>
            <person name="Clavel T."/>
        </authorList>
    </citation>
    <scope>NUCLEOTIDE SEQUENCE [LARGE SCALE GENOMIC DNA]</scope>
    <source>
        <strain evidence="3 4">BSM-380-WT-5A</strain>
    </source>
</reference>
<evidence type="ECO:0000313" key="4">
    <source>
        <dbReference type="Proteomes" id="UP000440513"/>
    </source>
</evidence>
<keyword evidence="2" id="KW-0472">Membrane</keyword>